<gene>
    <name evidence="8" type="ORF">MNAB215_197</name>
</gene>
<dbReference type="GO" id="GO:0016491">
    <property type="term" value="F:oxidoreductase activity"/>
    <property type="evidence" value="ECO:0007669"/>
    <property type="project" value="UniProtKB-KW"/>
</dbReference>
<comment type="cofactor">
    <cofactor evidence="1">
        <name>FAD</name>
        <dbReference type="ChEBI" id="CHEBI:57692"/>
    </cofactor>
</comment>
<dbReference type="AlphaFoldDB" id="A0A2U3P2N7"/>
<dbReference type="InterPro" id="IPR016167">
    <property type="entry name" value="FAD-bd_PCMH_sub1"/>
</dbReference>
<keyword evidence="3" id="KW-0285">Flavoprotein</keyword>
<dbReference type="PANTHER" id="PTHR42973:SF39">
    <property type="entry name" value="FAD-BINDING PCMH-TYPE DOMAIN-CONTAINING PROTEIN"/>
    <property type="match status" value="1"/>
</dbReference>
<comment type="similarity">
    <text evidence="2">Belongs to the oxygen-dependent FAD-linked oxidoreductase family.</text>
</comment>
<dbReference type="Gene3D" id="3.30.43.10">
    <property type="entry name" value="Uridine Diphospho-n-acetylenolpyruvylglucosamine Reductase, domain 2"/>
    <property type="match status" value="1"/>
</dbReference>
<dbReference type="InterPro" id="IPR050416">
    <property type="entry name" value="FAD-linked_Oxidoreductase"/>
</dbReference>
<dbReference type="PANTHER" id="PTHR42973">
    <property type="entry name" value="BINDING OXIDOREDUCTASE, PUTATIVE (AFU_ORTHOLOGUE AFUA_1G17690)-RELATED"/>
    <property type="match status" value="1"/>
</dbReference>
<dbReference type="EMBL" id="FUEZ01000003">
    <property type="protein sequence ID" value="SPM38022.1"/>
    <property type="molecule type" value="Genomic_DNA"/>
</dbReference>
<proteinExistence type="inferred from homology"/>
<keyword evidence="4" id="KW-0274">FAD</keyword>
<dbReference type="Gene3D" id="3.30.465.10">
    <property type="match status" value="1"/>
</dbReference>
<name>A0A2U3P2N7_9MYCO</name>
<feature type="region of interest" description="Disordered" evidence="6">
    <location>
        <begin position="19"/>
        <end position="38"/>
    </location>
</feature>
<dbReference type="PROSITE" id="PS51387">
    <property type="entry name" value="FAD_PCMH"/>
    <property type="match status" value="1"/>
</dbReference>
<keyword evidence="5" id="KW-0560">Oxidoreductase</keyword>
<evidence type="ECO:0000256" key="1">
    <source>
        <dbReference type="ARBA" id="ARBA00001974"/>
    </source>
</evidence>
<evidence type="ECO:0000256" key="2">
    <source>
        <dbReference type="ARBA" id="ARBA00005466"/>
    </source>
</evidence>
<dbReference type="Pfam" id="PF01565">
    <property type="entry name" value="FAD_binding_4"/>
    <property type="match status" value="1"/>
</dbReference>
<evidence type="ECO:0000256" key="5">
    <source>
        <dbReference type="ARBA" id="ARBA00023002"/>
    </source>
</evidence>
<evidence type="ECO:0000256" key="3">
    <source>
        <dbReference type="ARBA" id="ARBA00022630"/>
    </source>
</evidence>
<feature type="domain" description="FAD-binding PCMH-type" evidence="7">
    <location>
        <begin position="35"/>
        <end position="207"/>
    </location>
</feature>
<reference evidence="8 9" key="1">
    <citation type="submission" date="2017-01" db="EMBL/GenBank/DDBJ databases">
        <authorList>
            <consortium name="Urmite Genomes"/>
        </authorList>
    </citation>
    <scope>NUCLEOTIDE SEQUENCE [LARGE SCALE GENOMIC DNA]</scope>
    <source>
        <strain evidence="8 9">AB215</strain>
    </source>
</reference>
<dbReference type="InterPro" id="IPR006094">
    <property type="entry name" value="Oxid_FAD_bind_N"/>
</dbReference>
<organism evidence="8 9">
    <name type="scientific">Mycobacterium numidiamassiliense</name>
    <dbReference type="NCBI Taxonomy" id="1841861"/>
    <lineage>
        <taxon>Bacteria</taxon>
        <taxon>Bacillati</taxon>
        <taxon>Actinomycetota</taxon>
        <taxon>Actinomycetes</taxon>
        <taxon>Mycobacteriales</taxon>
        <taxon>Mycobacteriaceae</taxon>
        <taxon>Mycobacterium</taxon>
    </lineage>
</organism>
<evidence type="ECO:0000256" key="4">
    <source>
        <dbReference type="ARBA" id="ARBA00022827"/>
    </source>
</evidence>
<feature type="non-terminal residue" evidence="8">
    <location>
        <position position="1"/>
    </location>
</feature>
<dbReference type="SUPFAM" id="SSF56176">
    <property type="entry name" value="FAD-binding/transporter-associated domain-like"/>
    <property type="match status" value="1"/>
</dbReference>
<dbReference type="Gene3D" id="3.40.462.20">
    <property type="match status" value="1"/>
</dbReference>
<dbReference type="Proteomes" id="UP000240424">
    <property type="component" value="Unassembled WGS sequence"/>
</dbReference>
<evidence type="ECO:0000256" key="6">
    <source>
        <dbReference type="SAM" id="MobiDB-lite"/>
    </source>
</evidence>
<dbReference type="InterPro" id="IPR016169">
    <property type="entry name" value="FAD-bd_PCMH_sub2"/>
</dbReference>
<dbReference type="GO" id="GO:0071949">
    <property type="term" value="F:FAD binding"/>
    <property type="evidence" value="ECO:0007669"/>
    <property type="project" value="InterPro"/>
</dbReference>
<dbReference type="InterPro" id="IPR036318">
    <property type="entry name" value="FAD-bd_PCMH-like_sf"/>
</dbReference>
<dbReference type="InterPro" id="IPR016166">
    <property type="entry name" value="FAD-bd_PCMH"/>
</dbReference>
<accession>A0A2U3P2N7</accession>
<evidence type="ECO:0000313" key="9">
    <source>
        <dbReference type="Proteomes" id="UP000240424"/>
    </source>
</evidence>
<sequence length="453" mass="47098">VDDVVAGLRAELSAVVHEPGDDEYARATSPDNSSYPQRPCAVVRPASAEQVAHVVQIAWQCGAPVVVQATGHGAGRPVTDDQVLLDTSALTDVSVNVSRRTAQVGAGAMWPAVQEAAHIHGLLGLSGTSPTVGVAGYTFGGGVGWFVRKHGLASGTLRAVDYIDGAGQLRRACDDATDPLDREALLAFRGGAPVGIATSIEIELFRVPELWTGSLLWPQSAQAAVIAGWVSALEVVSESVTSSLSLLQLPAKGPFPAELLGATVVHLSYASPDGAAHLDVVRNAVRDAAIPVVDTTGPGDLQSLSAIHLDPPAAVPARGTGRWLGGEATDFVGSMFDAARVGQPGGLSMVELRHTDCADYGPAGALTTVPAPFLLHAVGAAPDDDARRRIDTVLGDVEDAGRVADIGRAATSFREGQPDAGDAWESSEQARLRAVRAALDPERVFKFQRHPVF</sequence>
<protein>
    <submittedName>
        <fullName evidence="8">FAD/FMN-containing dehydrogenase</fullName>
    </submittedName>
</protein>
<evidence type="ECO:0000259" key="7">
    <source>
        <dbReference type="PROSITE" id="PS51387"/>
    </source>
</evidence>
<keyword evidence="9" id="KW-1185">Reference proteome</keyword>
<evidence type="ECO:0000313" key="8">
    <source>
        <dbReference type="EMBL" id="SPM38022.1"/>
    </source>
</evidence>
<dbReference type="STRING" id="1841861.GCA_900157365_04399"/>